<dbReference type="AlphaFoldDB" id="A0A6A6GLR0"/>
<dbReference type="EMBL" id="ML992502">
    <property type="protein sequence ID" value="KAF2226578.1"/>
    <property type="molecule type" value="Genomic_DNA"/>
</dbReference>
<evidence type="ECO:0000256" key="2">
    <source>
        <dbReference type="ARBA" id="ARBA00004304"/>
    </source>
</evidence>
<dbReference type="PANTHER" id="PTHR15642">
    <property type="entry name" value="CYTOCHROME C OXIDASE ASSEMBLY FACTOR 3, MITOCHONDRIAL"/>
    <property type="match status" value="1"/>
</dbReference>
<proteinExistence type="inferred from homology"/>
<comment type="subcellular location">
    <subcellularLocation>
        <location evidence="2">Mitochondrion membrane</location>
        <topology evidence="2">Single-pass membrane protein</topology>
    </subcellularLocation>
</comment>
<feature type="domain" description="Cytochrome c oxidase assembly factor 3 mitochondrial coiled-coil" evidence="11">
    <location>
        <begin position="31"/>
        <end position="74"/>
    </location>
</feature>
<evidence type="ECO:0000313" key="12">
    <source>
        <dbReference type="EMBL" id="KAF2226578.1"/>
    </source>
</evidence>
<evidence type="ECO:0000256" key="9">
    <source>
        <dbReference type="RuleBase" id="RU367056"/>
    </source>
</evidence>
<evidence type="ECO:0000256" key="10">
    <source>
        <dbReference type="SAM" id="MobiDB-lite"/>
    </source>
</evidence>
<sequence length="99" mass="10839">MLVAELLGGKLFREEVPQSSYYDRYNRPTAALQRARRPYLVKNALTGLGVFGFAIGVYVFTIKAVAQDDFDDVPIPDAPVQPAQAPHTTTNTSAGKQVQ</sequence>
<evidence type="ECO:0000256" key="7">
    <source>
        <dbReference type="ARBA" id="ARBA00023128"/>
    </source>
</evidence>
<keyword evidence="7 9" id="KW-0496">Mitochondrion</keyword>
<dbReference type="InterPro" id="IPR018628">
    <property type="entry name" value="Coa3_CC"/>
</dbReference>
<reference evidence="13" key="1">
    <citation type="journal article" date="2020" name="Stud. Mycol.">
        <title>101 Dothideomycetes genomes: A test case for predicting lifestyles and emergence of pathogens.</title>
        <authorList>
            <person name="Haridas S."/>
            <person name="Albert R."/>
            <person name="Binder M."/>
            <person name="Bloem J."/>
            <person name="LaButti K."/>
            <person name="Salamov A."/>
            <person name="Andreopoulos B."/>
            <person name="Baker S."/>
            <person name="Barry K."/>
            <person name="Bills G."/>
            <person name="Bluhm B."/>
            <person name="Cannon C."/>
            <person name="Castanera R."/>
            <person name="Culley D."/>
            <person name="Daum C."/>
            <person name="Ezra D."/>
            <person name="Gonzalez J."/>
            <person name="Henrissat B."/>
            <person name="Kuo A."/>
            <person name="Liang C."/>
            <person name="Lipzen A."/>
            <person name="Lutzoni F."/>
            <person name="Magnuson J."/>
            <person name="Mondo S."/>
            <person name="Nolan M."/>
            <person name="Ohm R."/>
            <person name="Pangilinan J."/>
            <person name="Park H.-J."/>
            <person name="Ramirez L."/>
            <person name="Alfaro M."/>
            <person name="Sun H."/>
            <person name="Tritt A."/>
            <person name="Yoshinaga Y."/>
            <person name="Zwiers L.-H."/>
            <person name="Turgeon B."/>
            <person name="Goodwin S."/>
            <person name="Spatafora J."/>
            <person name="Crous P."/>
            <person name="Grigoriev I."/>
        </authorList>
    </citation>
    <scope>NUCLEOTIDE SEQUENCE [LARGE SCALE GENOMIC DNA]</scope>
    <source>
        <strain evidence="13">CECT 20119</strain>
    </source>
</reference>
<comment type="subunit">
    <text evidence="4 9">Component of 250-400 kDa complexes called cytochrome oxidase assembly intermediates or COA complexes.</text>
</comment>
<evidence type="ECO:0000256" key="5">
    <source>
        <dbReference type="ARBA" id="ARBA00022692"/>
    </source>
</evidence>
<comment type="similarity">
    <text evidence="3 9">Belongs to the COA3 family.</text>
</comment>
<gene>
    <name evidence="12" type="ORF">BDZ85DRAFT_278523</name>
</gene>
<evidence type="ECO:0000256" key="1">
    <source>
        <dbReference type="ARBA" id="ARBA00003064"/>
    </source>
</evidence>
<name>A0A6A6GLR0_9PEZI</name>
<keyword evidence="9" id="KW-0999">Mitochondrion inner membrane</keyword>
<evidence type="ECO:0000256" key="4">
    <source>
        <dbReference type="ARBA" id="ARBA00011351"/>
    </source>
</evidence>
<evidence type="ECO:0000313" key="13">
    <source>
        <dbReference type="Proteomes" id="UP000799538"/>
    </source>
</evidence>
<feature type="compositionally biased region" description="Polar residues" evidence="10">
    <location>
        <begin position="86"/>
        <end position="99"/>
    </location>
</feature>
<dbReference type="GO" id="GO:0005743">
    <property type="term" value="C:mitochondrial inner membrane"/>
    <property type="evidence" value="ECO:0007669"/>
    <property type="project" value="UniProtKB-UniRule"/>
</dbReference>
<accession>A0A6A6GLR0</accession>
<dbReference type="Pfam" id="PF09813">
    <property type="entry name" value="Coa3_cc"/>
    <property type="match status" value="1"/>
</dbReference>
<evidence type="ECO:0000256" key="3">
    <source>
        <dbReference type="ARBA" id="ARBA00007035"/>
    </source>
</evidence>
<feature type="transmembrane region" description="Helical" evidence="9">
    <location>
        <begin position="44"/>
        <end position="66"/>
    </location>
</feature>
<comment type="function">
    <text evidence="1 9">Required for assembly of cytochrome c oxidase (complex IV).</text>
</comment>
<evidence type="ECO:0000256" key="6">
    <source>
        <dbReference type="ARBA" id="ARBA00022989"/>
    </source>
</evidence>
<organism evidence="12 13">
    <name type="scientific">Elsinoe ampelina</name>
    <dbReference type="NCBI Taxonomy" id="302913"/>
    <lineage>
        <taxon>Eukaryota</taxon>
        <taxon>Fungi</taxon>
        <taxon>Dikarya</taxon>
        <taxon>Ascomycota</taxon>
        <taxon>Pezizomycotina</taxon>
        <taxon>Dothideomycetes</taxon>
        <taxon>Dothideomycetidae</taxon>
        <taxon>Myriangiales</taxon>
        <taxon>Elsinoaceae</taxon>
        <taxon>Elsinoe</taxon>
    </lineage>
</organism>
<evidence type="ECO:0000256" key="8">
    <source>
        <dbReference type="ARBA" id="ARBA00023136"/>
    </source>
</evidence>
<dbReference type="GO" id="GO:0033617">
    <property type="term" value="P:mitochondrial respiratory chain complex IV assembly"/>
    <property type="evidence" value="ECO:0007669"/>
    <property type="project" value="UniProtKB-UniRule"/>
</dbReference>
<dbReference type="PANTHER" id="PTHR15642:SF3">
    <property type="entry name" value="CYTOCHROME C OXIDASE ASSEMBLY FACTOR 3 HOMOLOG, MITOCHONDRIAL"/>
    <property type="match status" value="1"/>
</dbReference>
<protein>
    <recommendedName>
        <fullName evidence="9">Cytochrome c oxidase assembly factor 3</fullName>
    </recommendedName>
</protein>
<keyword evidence="6 9" id="KW-1133">Transmembrane helix</keyword>
<keyword evidence="8 9" id="KW-0472">Membrane</keyword>
<dbReference type="InterPro" id="IPR041752">
    <property type="entry name" value="Coa3"/>
</dbReference>
<feature type="region of interest" description="Disordered" evidence="10">
    <location>
        <begin position="75"/>
        <end position="99"/>
    </location>
</feature>
<dbReference type="Proteomes" id="UP000799538">
    <property type="component" value="Unassembled WGS sequence"/>
</dbReference>
<keyword evidence="13" id="KW-1185">Reference proteome</keyword>
<keyword evidence="5 9" id="KW-0812">Transmembrane</keyword>
<evidence type="ECO:0000259" key="11">
    <source>
        <dbReference type="Pfam" id="PF09813"/>
    </source>
</evidence>
<dbReference type="OrthoDB" id="10018333at2759"/>